<dbReference type="RefSeq" id="WP_076002953.1">
    <property type="nucleotide sequence ID" value="NZ_CP019058.1"/>
</dbReference>
<evidence type="ECO:0000313" key="1">
    <source>
        <dbReference type="EMBL" id="APW19006.1"/>
    </source>
</evidence>
<accession>A0ABM6GK50</accession>
<name>A0ABM6GK50_9BIFI</name>
<sequence>MVNDSVFEDSNKKDKEELLDCLMKERGLFFTGSGISIESGVAKVDDVLQHTCDKFLMEFDKCYTCVPKKEMSRKDYICEIVQPELFYSVLLECTGDDRVLEMWNCLKKDHFTKDYEPQPNIIHYFIVAYSYFAKVPIFTMNYDKMFESSCEKLRLPHLVYVDCPTDESLESQVVICKLHGNLRENSGNAVTRDDIATTMPGISKKSDFADYVKSNIKTHDVCIWGYSGRDVDYFPILRNSHYEDRKFFWTVGNPKESEIDKLTEENASSLHNVVKITGYPSNMKDELMNVLSTFDGGSDIVDHIRELTKDSSVSTEEKEKFLKEIESNIDAKNISFNKEIFWMLLLQRTGQNKDLKCMIEKLSEKYDDDDCNSLTSKERIILLKARISLARESADFDKYRQLAKELKKTAKKYGLSSIDRRQYLADSKIEYVSSLQMRVPSSLSLKVPLLRRKYGLLLLVRIRFALVNSMFIRDEELYKSNEVIAQECELRSLAIDCKIPFLKKRAKRKLRSLLARAKAIGNHATIIGACKYLCRLYPYNKDEYEHMVKIVGTIGSDLSALSIIYRDEDVNKSLEEAKKNDNTLNIVKAIFKKKSLINDCTDLTISDEEKRIAI</sequence>
<reference evidence="2" key="1">
    <citation type="submission" date="2017-01" db="EMBL/GenBank/DDBJ databases">
        <title>Gardnerella vaginalis bacteremia associated with severe acute encephalopathy in a young female patient: Case Report and characterization of the isolate.</title>
        <authorList>
            <person name="Tankovic J."/>
            <person name="Timinskas A."/>
            <person name="Zilnyte M."/>
            <person name="Janulaitiene M."/>
            <person name="Zvirbliene A."/>
            <person name="Pleckaityte M."/>
        </authorList>
    </citation>
    <scope>NUCLEOTIDE SEQUENCE [LARGE SCALE GENOMIC DNA]</scope>
    <source>
        <strain evidence="2">GV37</strain>
    </source>
</reference>
<protein>
    <recommendedName>
        <fullName evidence="3">SIR2-like domain-containing protein</fullName>
    </recommendedName>
</protein>
<evidence type="ECO:0008006" key="3">
    <source>
        <dbReference type="Google" id="ProtNLM"/>
    </source>
</evidence>
<dbReference type="Proteomes" id="UP000186260">
    <property type="component" value="Chromosome"/>
</dbReference>
<dbReference type="InterPro" id="IPR029035">
    <property type="entry name" value="DHS-like_NAD/FAD-binding_dom"/>
</dbReference>
<keyword evidence="2" id="KW-1185">Reference proteome</keyword>
<dbReference type="Pfam" id="PF13289">
    <property type="entry name" value="SIR2_2"/>
    <property type="match status" value="1"/>
</dbReference>
<dbReference type="EMBL" id="CP019058">
    <property type="protein sequence ID" value="APW19006.1"/>
    <property type="molecule type" value="Genomic_DNA"/>
</dbReference>
<dbReference type="SUPFAM" id="SSF52467">
    <property type="entry name" value="DHS-like NAD/FAD-binding domain"/>
    <property type="match status" value="1"/>
</dbReference>
<organism evidence="1 2">
    <name type="scientific">Gardnerella swidsinskii</name>
    <dbReference type="NCBI Taxonomy" id="2792979"/>
    <lineage>
        <taxon>Bacteria</taxon>
        <taxon>Bacillati</taxon>
        <taxon>Actinomycetota</taxon>
        <taxon>Actinomycetes</taxon>
        <taxon>Bifidobacteriales</taxon>
        <taxon>Bifidobacteriaceae</taxon>
        <taxon>Gardnerella</taxon>
    </lineage>
</organism>
<evidence type="ECO:0000313" key="2">
    <source>
        <dbReference type="Proteomes" id="UP000186260"/>
    </source>
</evidence>
<gene>
    <name evidence="1" type="ORF">BVL65_05590</name>
</gene>
<proteinExistence type="predicted"/>